<keyword evidence="3" id="KW-1185">Reference proteome</keyword>
<evidence type="ECO:0000313" key="2">
    <source>
        <dbReference type="EMBL" id="GAQ93470.1"/>
    </source>
</evidence>
<dbReference type="Proteomes" id="UP000054558">
    <property type="component" value="Unassembled WGS sequence"/>
</dbReference>
<evidence type="ECO:0000313" key="3">
    <source>
        <dbReference type="Proteomes" id="UP000054558"/>
    </source>
</evidence>
<feature type="region of interest" description="Disordered" evidence="1">
    <location>
        <begin position="16"/>
        <end position="66"/>
    </location>
</feature>
<reference evidence="2 3" key="1">
    <citation type="journal article" date="2014" name="Nat. Commun.">
        <title>Klebsormidium flaccidum genome reveals primary factors for plant terrestrial adaptation.</title>
        <authorList>
            <person name="Hori K."/>
            <person name="Maruyama F."/>
            <person name="Fujisawa T."/>
            <person name="Togashi T."/>
            <person name="Yamamoto N."/>
            <person name="Seo M."/>
            <person name="Sato S."/>
            <person name="Yamada T."/>
            <person name="Mori H."/>
            <person name="Tajima N."/>
            <person name="Moriyama T."/>
            <person name="Ikeuchi M."/>
            <person name="Watanabe M."/>
            <person name="Wada H."/>
            <person name="Kobayashi K."/>
            <person name="Saito M."/>
            <person name="Masuda T."/>
            <person name="Sasaki-Sekimoto Y."/>
            <person name="Mashiguchi K."/>
            <person name="Awai K."/>
            <person name="Shimojima M."/>
            <person name="Masuda S."/>
            <person name="Iwai M."/>
            <person name="Nobusawa T."/>
            <person name="Narise T."/>
            <person name="Kondo S."/>
            <person name="Saito H."/>
            <person name="Sato R."/>
            <person name="Murakawa M."/>
            <person name="Ihara Y."/>
            <person name="Oshima-Yamada Y."/>
            <person name="Ohtaka K."/>
            <person name="Satoh M."/>
            <person name="Sonobe K."/>
            <person name="Ishii M."/>
            <person name="Ohtani R."/>
            <person name="Kanamori-Sato M."/>
            <person name="Honoki R."/>
            <person name="Miyazaki D."/>
            <person name="Mochizuki H."/>
            <person name="Umetsu J."/>
            <person name="Higashi K."/>
            <person name="Shibata D."/>
            <person name="Kamiya Y."/>
            <person name="Sato N."/>
            <person name="Nakamura Y."/>
            <person name="Tabata S."/>
            <person name="Ida S."/>
            <person name="Kurokawa K."/>
            <person name="Ohta H."/>
        </authorList>
    </citation>
    <scope>NUCLEOTIDE SEQUENCE [LARGE SCALE GENOMIC DNA]</scope>
    <source>
        <strain evidence="2 3">NIES-2285</strain>
    </source>
</reference>
<accession>A0A1Y1IRI0</accession>
<dbReference type="AlphaFoldDB" id="A0A1Y1IRI0"/>
<proteinExistence type="predicted"/>
<evidence type="ECO:0000256" key="1">
    <source>
        <dbReference type="SAM" id="MobiDB-lite"/>
    </source>
</evidence>
<gene>
    <name evidence="2" type="ORF">KFL_015550010</name>
</gene>
<protein>
    <submittedName>
        <fullName evidence="2">Uncharacterized protein</fullName>
    </submittedName>
</protein>
<feature type="compositionally biased region" description="Basic and acidic residues" evidence="1">
    <location>
        <begin position="16"/>
        <end position="29"/>
    </location>
</feature>
<organism evidence="2 3">
    <name type="scientific">Klebsormidium nitens</name>
    <name type="common">Green alga</name>
    <name type="synonym">Ulothrix nitens</name>
    <dbReference type="NCBI Taxonomy" id="105231"/>
    <lineage>
        <taxon>Eukaryota</taxon>
        <taxon>Viridiplantae</taxon>
        <taxon>Streptophyta</taxon>
        <taxon>Klebsormidiophyceae</taxon>
        <taxon>Klebsormidiales</taxon>
        <taxon>Klebsormidiaceae</taxon>
        <taxon>Klebsormidium</taxon>
    </lineage>
</organism>
<name>A0A1Y1IRI0_KLENI</name>
<sequence>MAAYLEIEPFDKINERKEHREEARFERRPAPRAQFPWELQDKQRQEESDLETEVDSGGAGSINHDQWEEIEFDEESEWSEEWSEIEEAVLPEVEEFWKASEAFSFEDWEDAGKLDGLGLEVLFEEPFEESAVDEVVEVFRDEQLGLSSDLALYDEIQSL</sequence>
<feature type="non-terminal residue" evidence="2">
    <location>
        <position position="159"/>
    </location>
</feature>
<dbReference type="EMBL" id="DF238504">
    <property type="protein sequence ID" value="GAQ93470.1"/>
    <property type="molecule type" value="Genomic_DNA"/>
</dbReference>